<dbReference type="AlphaFoldDB" id="A0A5M7BAZ9"/>
<keyword evidence="3" id="KW-1185">Reference proteome</keyword>
<gene>
    <name evidence="2" type="ORF">F1721_32235</name>
</gene>
<dbReference type="Gene3D" id="3.40.50.300">
    <property type="entry name" value="P-loop containing nucleotide triphosphate hydrolases"/>
    <property type="match status" value="1"/>
</dbReference>
<keyword evidence="2" id="KW-0547">Nucleotide-binding</keyword>
<feature type="domain" description="Orc1-like AAA ATPase" evidence="1">
    <location>
        <begin position="32"/>
        <end position="237"/>
    </location>
</feature>
<proteinExistence type="predicted"/>
<dbReference type="Proteomes" id="UP000323946">
    <property type="component" value="Unassembled WGS sequence"/>
</dbReference>
<reference evidence="2 3" key="1">
    <citation type="submission" date="2019-09" db="EMBL/GenBank/DDBJ databases">
        <title>Draft genome sequence of the thermophilic Saccharopolyspora hirsuta VKM Ac-666T.</title>
        <authorList>
            <person name="Lobastova T.G."/>
            <person name="Fokina V."/>
            <person name="Bragin E.Y."/>
            <person name="Shtratnikova V.Y."/>
            <person name="Starodumova I.P."/>
            <person name="Tarlachkov S.V."/>
            <person name="Donova M.V."/>
        </authorList>
    </citation>
    <scope>NUCLEOTIDE SEQUENCE [LARGE SCALE GENOMIC DNA]</scope>
    <source>
        <strain evidence="2 3">VKM Ac-666</strain>
    </source>
</reference>
<dbReference type="InterPro" id="IPR041664">
    <property type="entry name" value="AAA_16"/>
</dbReference>
<protein>
    <submittedName>
        <fullName evidence="2">ATP-binding protein</fullName>
    </submittedName>
</protein>
<organism evidence="2 3">
    <name type="scientific">Saccharopolyspora hirsuta</name>
    <dbReference type="NCBI Taxonomy" id="1837"/>
    <lineage>
        <taxon>Bacteria</taxon>
        <taxon>Bacillati</taxon>
        <taxon>Actinomycetota</taxon>
        <taxon>Actinomycetes</taxon>
        <taxon>Pseudonocardiales</taxon>
        <taxon>Pseudonocardiaceae</taxon>
        <taxon>Saccharopolyspora</taxon>
    </lineage>
</organism>
<comment type="caution">
    <text evidence="2">The sequence shown here is derived from an EMBL/GenBank/DDBJ whole genome shotgun (WGS) entry which is preliminary data.</text>
</comment>
<dbReference type="OrthoDB" id="9814944at2"/>
<evidence type="ECO:0000259" key="1">
    <source>
        <dbReference type="Pfam" id="PF13191"/>
    </source>
</evidence>
<dbReference type="SUPFAM" id="SSF52540">
    <property type="entry name" value="P-loop containing nucleoside triphosphate hydrolases"/>
    <property type="match status" value="1"/>
</dbReference>
<dbReference type="InterPro" id="IPR027417">
    <property type="entry name" value="P-loop_NTPase"/>
</dbReference>
<dbReference type="GO" id="GO:0005524">
    <property type="term" value="F:ATP binding"/>
    <property type="evidence" value="ECO:0007669"/>
    <property type="project" value="UniProtKB-KW"/>
</dbReference>
<dbReference type="Pfam" id="PF13191">
    <property type="entry name" value="AAA_16"/>
    <property type="match status" value="1"/>
</dbReference>
<evidence type="ECO:0000313" key="3">
    <source>
        <dbReference type="Proteomes" id="UP000323946"/>
    </source>
</evidence>
<keyword evidence="2" id="KW-0067">ATP-binding</keyword>
<name>A0A5M7BAZ9_SACHI</name>
<dbReference type="EMBL" id="VWPH01000020">
    <property type="protein sequence ID" value="KAA5825830.1"/>
    <property type="molecule type" value="Genomic_DNA"/>
</dbReference>
<sequence length="589" mass="65790">MRPRAPWHDDPVVGPGGARSLQEVLRQRQGSEFVGRRQQCDAFRANLHAPVAERKFVFGLHGQAGIGKTFLLRQLREISLQDSALVAITDDTESNLVRVLAAIARQLAGQGGEARNFAQRFAEYERRHDEVLSDPQAPSEARELVLSTAIRFGLGVVRAAAPGLGPVADAVPPEKIQEWVEHCRGYLAKRFGSQADVRLLLSPVEELSPHLVEDLRKITRHRRLVVLFDNYERTSEVVEPWLLRLLQGHYGDLPLGLVIGIAGQHPLDFNRWGEFSSITVSWRLDPFTPEEARTLLDRKGVRDPDLVDVVLELSGGLPLLLAGLAESGDDDVHDPTGMAVARFLNFVPEQESRDDAVLAALPRVLDEDVLAVLREPGRAVGLFRWLRERPFVHENQGQLQYHQVVREKMVRYERGRAPRRFRQHHQALAEHFLQRRDELGLPGDSCWYDWEWRTLLVEEFYHRLCSAAHRWLPEALHHCAVACGFETEPAVRAWLDAIASAARDSGSSAVLACARDLQRFVPPGGSVDRVELQRYLTRRLEQAGYGQPVGTRTITPDRGTPVVGESRGALGGASFFGGDEQGSAPVIGE</sequence>
<accession>A0A5M7BAZ9</accession>
<evidence type="ECO:0000313" key="2">
    <source>
        <dbReference type="EMBL" id="KAA5825830.1"/>
    </source>
</evidence>